<keyword evidence="2" id="KW-1185">Reference proteome</keyword>
<name>A0A1G6A357_9BACT</name>
<protein>
    <submittedName>
        <fullName evidence="1">Uncharacterized protein</fullName>
    </submittedName>
</protein>
<sequence>MQQRYCECGHPVTVAYVVTDKGIKHLYQPRAKMIKLMQCPACGKPINIDNLR</sequence>
<dbReference type="AlphaFoldDB" id="A0A1G6A357"/>
<accession>A0A1G6A357</accession>
<gene>
    <name evidence="1" type="ORF">SAMN05660653_00115</name>
</gene>
<dbReference type="RefSeq" id="WP_208596537.1">
    <property type="nucleotide sequence ID" value="NZ_FMXO01000001.1"/>
</dbReference>
<proteinExistence type="predicted"/>
<evidence type="ECO:0000313" key="2">
    <source>
        <dbReference type="Proteomes" id="UP000198771"/>
    </source>
</evidence>
<evidence type="ECO:0000313" key="1">
    <source>
        <dbReference type="EMBL" id="SDB02867.1"/>
    </source>
</evidence>
<dbReference type="Proteomes" id="UP000198771">
    <property type="component" value="Unassembled WGS sequence"/>
</dbReference>
<reference evidence="1 2" key="1">
    <citation type="submission" date="2016-10" db="EMBL/GenBank/DDBJ databases">
        <authorList>
            <person name="de Groot N.N."/>
        </authorList>
    </citation>
    <scope>NUCLEOTIDE SEQUENCE [LARGE SCALE GENOMIC DNA]</scope>
    <source>
        <strain evidence="1 2">ASO4-2</strain>
    </source>
</reference>
<organism evidence="1 2">
    <name type="scientific">Desulfonatronum thiosulfatophilum</name>
    <dbReference type="NCBI Taxonomy" id="617002"/>
    <lineage>
        <taxon>Bacteria</taxon>
        <taxon>Pseudomonadati</taxon>
        <taxon>Thermodesulfobacteriota</taxon>
        <taxon>Desulfovibrionia</taxon>
        <taxon>Desulfovibrionales</taxon>
        <taxon>Desulfonatronaceae</taxon>
        <taxon>Desulfonatronum</taxon>
    </lineage>
</organism>
<dbReference type="EMBL" id="FMXO01000001">
    <property type="protein sequence ID" value="SDB02867.1"/>
    <property type="molecule type" value="Genomic_DNA"/>
</dbReference>